<dbReference type="EMBL" id="AP035785">
    <property type="protein sequence ID" value="BFO70886.1"/>
    <property type="molecule type" value="Genomic_DNA"/>
</dbReference>
<name>A0AB33ITG5_9BACT</name>
<protein>
    <submittedName>
        <fullName evidence="1">Uncharacterized protein</fullName>
    </submittedName>
</protein>
<organism evidence="1">
    <name type="scientific">Prevotella sp. GTC17253</name>
    <dbReference type="NCBI Taxonomy" id="3236793"/>
    <lineage>
        <taxon>Bacteria</taxon>
        <taxon>Pseudomonadati</taxon>
        <taxon>Bacteroidota</taxon>
        <taxon>Bacteroidia</taxon>
        <taxon>Bacteroidales</taxon>
        <taxon>Prevotellaceae</taxon>
        <taxon>Prevotella</taxon>
    </lineage>
</organism>
<dbReference type="AlphaFoldDB" id="A0AB33ITG5"/>
<proteinExistence type="predicted"/>
<reference evidence="1" key="1">
    <citation type="submission" date="2024-07" db="EMBL/GenBank/DDBJ databases">
        <title>Complete genome sequence of Prevotella sp. YM-2024 GTC17253.</title>
        <authorList>
            <person name="Hayashi M."/>
            <person name="Muto Y."/>
            <person name="Tanaka K."/>
            <person name="Niwa H."/>
        </authorList>
    </citation>
    <scope>NUCLEOTIDE SEQUENCE</scope>
    <source>
        <strain evidence="1">GTC17253</strain>
    </source>
</reference>
<evidence type="ECO:0000313" key="1">
    <source>
        <dbReference type="EMBL" id="BFO70886.1"/>
    </source>
</evidence>
<sequence length="80" mass="9020">MILKMRLVLTAPQATLNNSNQLRNGEEKFSIMCPKYHLTPSLLNKERNGSSGMAAVISHDSNMTENWLNNNPNATKLHIR</sequence>
<accession>A0AB33ITG5</accession>
<gene>
    <name evidence="1" type="ORF">GTC17253_08520</name>
</gene>